<dbReference type="GO" id="GO:0036064">
    <property type="term" value="C:ciliary basal body"/>
    <property type="evidence" value="ECO:0000318"/>
    <property type="project" value="GO_Central"/>
</dbReference>
<feature type="region of interest" description="Disordered" evidence="17">
    <location>
        <begin position="832"/>
        <end position="923"/>
    </location>
</feature>
<keyword evidence="7 16" id="KW-0802">TPR repeat</keyword>
<dbReference type="Pfam" id="PF13174">
    <property type="entry name" value="TPR_6"/>
    <property type="match status" value="2"/>
</dbReference>
<dbReference type="GO" id="GO:0001822">
    <property type="term" value="P:kidney development"/>
    <property type="evidence" value="ECO:0000318"/>
    <property type="project" value="GO_Central"/>
</dbReference>
<dbReference type="InterPro" id="IPR019734">
    <property type="entry name" value="TPR_rpt"/>
</dbReference>
<evidence type="ECO:0000256" key="8">
    <source>
        <dbReference type="ARBA" id="ARBA00022846"/>
    </source>
</evidence>
<dbReference type="PANTHER" id="PTHR44117:SF1">
    <property type="entry name" value="INTRAFLAGELLAR TRANSPORT PROTEIN 88 HOMOLOG"/>
    <property type="match status" value="1"/>
</dbReference>
<reference evidence="18" key="1">
    <citation type="submission" date="2020-11" db="EMBL/GenBank/DDBJ databases">
        <title>Gallus gallus (Chicken) genome, bGalGal1, GRCg7b, maternal haplotype autosomes + Z &amp; W.</title>
        <authorList>
            <person name="Warren W."/>
            <person name="Formenti G."/>
            <person name="Fedrigo O."/>
            <person name="Haase B."/>
            <person name="Mountcastle J."/>
            <person name="Balacco J."/>
            <person name="Tracey A."/>
            <person name="Schneider V."/>
            <person name="Okimoto R."/>
            <person name="Cheng H."/>
            <person name="Hawken R."/>
            <person name="Howe K."/>
            <person name="Jarvis E.D."/>
        </authorList>
    </citation>
    <scope>NUCLEOTIDE SEQUENCE [LARGE SCALE GENOMIC DNA]</scope>
    <source>
        <strain evidence="18">Broiler</strain>
    </source>
</reference>
<reference evidence="18" key="2">
    <citation type="submission" date="2025-08" db="UniProtKB">
        <authorList>
            <consortium name="Ensembl"/>
        </authorList>
    </citation>
    <scope>IDENTIFICATION</scope>
    <source>
        <strain evidence="18">broiler</strain>
    </source>
</reference>
<evidence type="ECO:0000256" key="12">
    <source>
        <dbReference type="ARBA" id="ARBA00059531"/>
    </source>
</evidence>
<evidence type="ECO:0000256" key="15">
    <source>
        <dbReference type="ARBA" id="ARBA00081144"/>
    </source>
</evidence>
<dbReference type="Ensembl" id="ENSGALT00010013254.1">
    <property type="protein sequence ID" value="ENSGALP00010007816.1"/>
    <property type="gene ID" value="ENSGALG00010005539.1"/>
</dbReference>
<keyword evidence="20" id="KW-1267">Proteomics identification</keyword>
<evidence type="ECO:0000256" key="7">
    <source>
        <dbReference type="ARBA" id="ARBA00022803"/>
    </source>
</evidence>
<keyword evidence="6" id="KW-0970">Cilium biogenesis/degradation</keyword>
<evidence type="ECO:0000256" key="5">
    <source>
        <dbReference type="ARBA" id="ARBA00022737"/>
    </source>
</evidence>
<dbReference type="GO" id="GO:0034451">
    <property type="term" value="C:centriolar satellite"/>
    <property type="evidence" value="ECO:0007669"/>
    <property type="project" value="Ensembl"/>
</dbReference>
<dbReference type="FunCoup" id="A0A8V0XI38">
    <property type="interactions" value="410"/>
</dbReference>
<feature type="region of interest" description="Disordered" evidence="17">
    <location>
        <begin position="146"/>
        <end position="171"/>
    </location>
</feature>
<feature type="compositionally biased region" description="Basic and acidic residues" evidence="17">
    <location>
        <begin position="832"/>
        <end position="847"/>
    </location>
</feature>
<feature type="repeat" description="TPR" evidence="16">
    <location>
        <begin position="692"/>
        <end position="725"/>
    </location>
</feature>
<dbReference type="Pfam" id="PF12895">
    <property type="entry name" value="ANAPC3"/>
    <property type="match status" value="1"/>
</dbReference>
<dbReference type="PROSITE" id="PS50005">
    <property type="entry name" value="TPR"/>
    <property type="match status" value="5"/>
</dbReference>
<evidence type="ECO:0000256" key="14">
    <source>
        <dbReference type="ARBA" id="ARBA00071484"/>
    </source>
</evidence>
<feature type="repeat" description="TPR" evidence="16">
    <location>
        <begin position="590"/>
        <end position="623"/>
    </location>
</feature>
<accession>A0A8V0XI38</accession>
<keyword evidence="8" id="KW-0282">Flagellum</keyword>
<dbReference type="GO" id="GO:0097730">
    <property type="term" value="C:non-motile cilium"/>
    <property type="evidence" value="ECO:0000318"/>
    <property type="project" value="GO_Central"/>
</dbReference>
<evidence type="ECO:0000256" key="10">
    <source>
        <dbReference type="ARBA" id="ARBA00023212"/>
    </source>
</evidence>
<evidence type="ECO:0000256" key="11">
    <source>
        <dbReference type="ARBA" id="ARBA00023273"/>
    </source>
</evidence>
<feature type="repeat" description="TPR" evidence="16">
    <location>
        <begin position="624"/>
        <end position="657"/>
    </location>
</feature>
<evidence type="ECO:0000313" key="19">
    <source>
        <dbReference type="Proteomes" id="UP000000539"/>
    </source>
</evidence>
<dbReference type="GO" id="GO:0031514">
    <property type="term" value="C:motile cilium"/>
    <property type="evidence" value="ECO:0007669"/>
    <property type="project" value="UniProtKB-SubCell"/>
</dbReference>
<evidence type="ECO:0000256" key="2">
    <source>
        <dbReference type="ARBA" id="ARBA00004120"/>
    </source>
</evidence>
<dbReference type="GO" id="GO:0019894">
    <property type="term" value="F:kinesin binding"/>
    <property type="evidence" value="ECO:0000318"/>
    <property type="project" value="GO_Central"/>
</dbReference>
<dbReference type="Gene3D" id="1.25.40.10">
    <property type="entry name" value="Tetratricopeptide repeat domain"/>
    <property type="match status" value="2"/>
</dbReference>
<dbReference type="GO" id="GO:0005730">
    <property type="term" value="C:nucleolus"/>
    <property type="evidence" value="ECO:0007669"/>
    <property type="project" value="Ensembl"/>
</dbReference>
<dbReference type="Pfam" id="PF00515">
    <property type="entry name" value="TPR_1"/>
    <property type="match status" value="1"/>
</dbReference>
<dbReference type="SMART" id="SM00028">
    <property type="entry name" value="TPR"/>
    <property type="match status" value="10"/>
</dbReference>
<evidence type="ECO:0000313" key="18">
    <source>
        <dbReference type="Ensembl" id="ENSGALP00010007816.1"/>
    </source>
</evidence>
<evidence type="ECO:0000256" key="13">
    <source>
        <dbReference type="ARBA" id="ARBA00062040"/>
    </source>
</evidence>
<dbReference type="GO" id="GO:0005829">
    <property type="term" value="C:cytosol"/>
    <property type="evidence" value="ECO:0007669"/>
    <property type="project" value="Ensembl"/>
</dbReference>
<dbReference type="GO" id="GO:1905515">
    <property type="term" value="P:non-motile cilium assembly"/>
    <property type="evidence" value="ECO:0000318"/>
    <property type="project" value="GO_Central"/>
</dbReference>
<comment type="subunit">
    <text evidence="13">Component of the IFT complex B, at least composed of IFT20, IFT22, IFT25, IFT27, IFT46, IFT52, TRAF3IP1/IFT54, IFT57, IFT74, IFT80, IFT81, and IFT88. Interacts with IFT20, IFT22, IFT25, IFT27, IFT52, TRAF3IP1, IFT74, IFT80 and IFT81. Interacts with IFT172. Interacts with IFT57. Interacts with IFT46. Interacts with IFT70B. Interacts with C2CD3. Interacts with ENTR1 (via N-terminus). Interacts with LRRC56. Interacts with DZIP1. Interacts with CCDC38. Interacts with CCDC146. Interacts with CFAP53.</text>
</comment>
<dbReference type="Proteomes" id="UP000000539">
    <property type="component" value="Chromosome 1"/>
</dbReference>
<comment type="subcellular location">
    <subcellularLocation>
        <location evidence="3">Cell projection</location>
        <location evidence="3">Cilium</location>
        <location evidence="3">Flagellum</location>
    </subcellularLocation>
    <subcellularLocation>
        <location evidence="2">Cytoplasm</location>
        <location evidence="2">Cytoskeleton</location>
        <location evidence="2">Cilium basal body</location>
    </subcellularLocation>
    <subcellularLocation>
        <location evidence="1">Cytoplasm</location>
        <location evidence="1">Cytoskeleton</location>
        <location evidence="1">Microtubule organizing center</location>
        <location evidence="1">Centrosome</location>
        <location evidence="1">Centriole</location>
    </subcellularLocation>
</comment>
<dbReference type="Pfam" id="PF13181">
    <property type="entry name" value="TPR_8"/>
    <property type="match status" value="1"/>
</dbReference>
<proteinExistence type="evidence at protein level"/>
<organism evidence="18 19">
    <name type="scientific">Gallus gallus</name>
    <name type="common">Chicken</name>
    <dbReference type="NCBI Taxonomy" id="9031"/>
    <lineage>
        <taxon>Eukaryota</taxon>
        <taxon>Metazoa</taxon>
        <taxon>Chordata</taxon>
        <taxon>Craniata</taxon>
        <taxon>Vertebrata</taxon>
        <taxon>Euteleostomi</taxon>
        <taxon>Archelosauria</taxon>
        <taxon>Archosauria</taxon>
        <taxon>Dinosauria</taxon>
        <taxon>Saurischia</taxon>
        <taxon>Theropoda</taxon>
        <taxon>Coelurosauria</taxon>
        <taxon>Aves</taxon>
        <taxon>Neognathae</taxon>
        <taxon>Galloanserae</taxon>
        <taxon>Galliformes</taxon>
        <taxon>Phasianidae</taxon>
        <taxon>Phasianinae</taxon>
        <taxon>Gallus</taxon>
    </lineage>
</organism>
<dbReference type="AlphaFoldDB" id="A0A8V0XI38"/>
<dbReference type="GlyGen" id="A0A8V0XI38">
    <property type="glycosylation" value="1 site"/>
</dbReference>
<dbReference type="GO" id="GO:0060122">
    <property type="term" value="P:inner ear receptor cell stereocilium organization"/>
    <property type="evidence" value="ECO:0000318"/>
    <property type="project" value="GO_Central"/>
</dbReference>
<dbReference type="GO" id="GO:0030992">
    <property type="term" value="C:intraciliary transport particle B"/>
    <property type="evidence" value="ECO:0007669"/>
    <property type="project" value="Ensembl"/>
</dbReference>
<evidence type="ECO:0000256" key="6">
    <source>
        <dbReference type="ARBA" id="ARBA00022794"/>
    </source>
</evidence>
<name>A0A8V0XI38_CHICK</name>
<evidence type="ECO:0007829" key="20">
    <source>
        <dbReference type="PeptideAtlas" id="A0A8V0XI38"/>
    </source>
</evidence>
<feature type="region of interest" description="Disordered" evidence="17">
    <location>
        <begin position="46"/>
        <end position="95"/>
    </location>
</feature>
<dbReference type="SUPFAM" id="SSF48452">
    <property type="entry name" value="TPR-like"/>
    <property type="match status" value="2"/>
</dbReference>
<keyword evidence="10" id="KW-0206">Cytoskeleton</keyword>
<reference evidence="18" key="3">
    <citation type="submission" date="2025-09" db="UniProtKB">
        <authorList>
            <consortium name="Ensembl"/>
        </authorList>
    </citation>
    <scope>IDENTIFICATION</scope>
    <source>
        <strain evidence="18">broiler</strain>
    </source>
</reference>
<dbReference type="FunFam" id="1.25.40.10:FF:000135">
    <property type="entry name" value="intraflagellar transport protein 88 homolog isoform X1"/>
    <property type="match status" value="1"/>
</dbReference>
<comment type="function">
    <text evidence="12">Positively regulates primary cilium biogenesis. Also involved in autophagy since it is required for trafficking of ATG16L and the expansion of the autophagic compartment.</text>
</comment>
<feature type="region of interest" description="Disordered" evidence="17">
    <location>
        <begin position="220"/>
        <end position="239"/>
    </location>
</feature>
<dbReference type="GO" id="GO:0042073">
    <property type="term" value="P:intraciliary transport"/>
    <property type="evidence" value="ECO:0000318"/>
    <property type="project" value="GO_Central"/>
</dbReference>
<feature type="compositionally biased region" description="Basic and acidic residues" evidence="17">
    <location>
        <begin position="896"/>
        <end position="907"/>
    </location>
</feature>
<dbReference type="OrthoDB" id="1926212at2759"/>
<gene>
    <name evidence="18" type="primary">IFT88</name>
</gene>
<dbReference type="GO" id="GO:0045171">
    <property type="term" value="C:intercellular bridge"/>
    <property type="evidence" value="ECO:0007669"/>
    <property type="project" value="Ensembl"/>
</dbReference>
<evidence type="ECO:0000256" key="1">
    <source>
        <dbReference type="ARBA" id="ARBA00004114"/>
    </source>
</evidence>
<feature type="repeat" description="TPR" evidence="16">
    <location>
        <begin position="338"/>
        <end position="371"/>
    </location>
</feature>
<dbReference type="GO" id="GO:0072686">
    <property type="term" value="C:mitotic spindle"/>
    <property type="evidence" value="ECO:0007669"/>
    <property type="project" value="Ensembl"/>
</dbReference>
<feature type="compositionally biased region" description="Acidic residues" evidence="17">
    <location>
        <begin position="908"/>
        <end position="923"/>
    </location>
</feature>
<keyword evidence="19" id="KW-1185">Reference proteome</keyword>
<evidence type="ECO:0000256" key="9">
    <source>
        <dbReference type="ARBA" id="ARBA00023069"/>
    </source>
</evidence>
<keyword evidence="11" id="KW-0966">Cell projection</keyword>
<keyword evidence="4" id="KW-0963">Cytoplasm</keyword>
<dbReference type="GO" id="GO:0097546">
    <property type="term" value="C:ciliary base"/>
    <property type="evidence" value="ECO:0000318"/>
    <property type="project" value="GO_Central"/>
</dbReference>
<keyword evidence="5" id="KW-0677">Repeat</keyword>
<evidence type="ECO:0000256" key="4">
    <source>
        <dbReference type="ARBA" id="ARBA00022490"/>
    </source>
</evidence>
<feature type="compositionally biased region" description="Low complexity" evidence="17">
    <location>
        <begin position="70"/>
        <end position="79"/>
    </location>
</feature>
<feature type="repeat" description="TPR" evidence="16">
    <location>
        <begin position="377"/>
        <end position="410"/>
    </location>
</feature>
<keyword evidence="9" id="KW-0969">Cilium</keyword>
<evidence type="ECO:0000256" key="17">
    <source>
        <dbReference type="SAM" id="MobiDB-lite"/>
    </source>
</evidence>
<dbReference type="GO" id="GO:0045724">
    <property type="term" value="P:positive regulation of cilium assembly"/>
    <property type="evidence" value="ECO:0007669"/>
    <property type="project" value="Ensembl"/>
</dbReference>
<dbReference type="GO" id="GO:0005814">
    <property type="term" value="C:centriole"/>
    <property type="evidence" value="ECO:0000318"/>
    <property type="project" value="GO_Central"/>
</dbReference>
<evidence type="ECO:0000256" key="16">
    <source>
        <dbReference type="PROSITE-ProRule" id="PRU00339"/>
    </source>
</evidence>
<protein>
    <recommendedName>
        <fullName evidence="14">Intraflagellar transport protein 88 homolog</fullName>
    </recommendedName>
    <alternativeName>
        <fullName evidence="15">Tetratricopeptide repeat protein 10</fullName>
    </alternativeName>
</protein>
<dbReference type="GeneTree" id="ENSGT00390000015473"/>
<evidence type="ECO:0000256" key="3">
    <source>
        <dbReference type="ARBA" id="ARBA00004230"/>
    </source>
</evidence>
<dbReference type="FunFam" id="1.25.40.10:FF:000106">
    <property type="entry name" value="Intraflagellar transport 88 homolog (Chlamydomonas)"/>
    <property type="match status" value="1"/>
</dbReference>
<dbReference type="GO" id="GO:0097542">
    <property type="term" value="C:ciliary tip"/>
    <property type="evidence" value="ECO:0007669"/>
    <property type="project" value="UniProtKB-ARBA"/>
</dbReference>
<dbReference type="InterPro" id="IPR011990">
    <property type="entry name" value="TPR-like_helical_dom_sf"/>
</dbReference>
<sequence length="923" mass="103345">MHWVLAHARRPVELSIRSVRFVATGRSALGVRVFIGSLGLRCRAGRSAQRLERGRSPAVRGDLSPPPLPFRALPAARPRNAGERNGSALGRSGTAGGPQAVFQGKMMQNVHLAPEEDEDDLYSGYNDYNPTFDTEDLENDIAFQQAARTSHGRRPPVTAKIPGTATSRPIDTAFGSKATLTSSMGRPVTGAVQDGVARPMTAVQAAGYTKAAMRGSLFDPLGQARGPAPPLEMKSPDSSEEKIRQLEKKVNELVEESCIANSCGDLKLALEKAKEAGRKERVLVRQREQTATSDSINLDLTYSVLFNLASQYAANEMYAEALNTYQVIVKNKMFNNGGRLKVNMGNIYLKQRNYSKAIKFYRMALDQIPSVHKEMRIKIMQNIGVAFIKTGQYMDAISSFEHIMSTSPNLKAGFNLIVCYFAIGDSEQMKKAFQKLIAVPLEVDFDDKYVSPNDDPHTNLLIEAIKNDSLRQIERERKSMAEDYIMTAAKLIAPVIETSFAVGYDWCVEAVKASHYVELANDLEINKATTYLRQRDFNQALETLKMFEKKDSRVKSAAATNLSFLYYLENELAQATNYADLAVSSDRYNPAALTNKGNTVFANGDYEKAAEFYKEALRNDCSCTEALYNLGLTYKKLNRIDEALDCFLKLHAILGNSAQVLHQIADIYEIMEDPNQAIEWLMQLISVVPTDPHVLTKLGKLYDNEGDKSQAFHYYYESYRYFPSNIEVIEWLGAYCIDTQFCEKAIEYFERAALILPTQVKWQLMVASCYRRSGNYQKALEKYKVIHQKFPENVECLRFLVRLCTDMGLKEVQEYMTKLKKVEKLKEIREQRIKSGRDGSARNRREGSAGGDAGGSKGERLSAKLKALPGTSEPYESSSGKEIDASYIDPLGPQAERPKTAARKRTEEDDFADEELGEDLLPE</sequence>
<dbReference type="PANTHER" id="PTHR44117">
    <property type="entry name" value="INTRAFLAGELLAR TRANSPORT PROTEIN 88 HOMOLOG"/>
    <property type="match status" value="1"/>
</dbReference>